<evidence type="ECO:0000313" key="3">
    <source>
        <dbReference type="Proteomes" id="UP001549920"/>
    </source>
</evidence>
<feature type="domain" description="Transposable element P transposase-like RNase H C-terminal" evidence="1">
    <location>
        <begin position="97"/>
        <end position="120"/>
    </location>
</feature>
<sequence>MRPCISFYGTWNCRILATIIRCNQVVHPGYTGSFNLTTLHYFKEVVGVSRHVEFWQEAIRTLNTTSFVEPNTTQRNFISLWSELKLEGLSLWYTRNMNQDPLENFFGRVRAINHRNNSPNP</sequence>
<dbReference type="Pfam" id="PF21789">
    <property type="entry name" value="TNP-like_RNaseH_C"/>
    <property type="match status" value="1"/>
</dbReference>
<evidence type="ECO:0000259" key="1">
    <source>
        <dbReference type="Pfam" id="PF21789"/>
    </source>
</evidence>
<organism evidence="2 3">
    <name type="scientific">Loxostege sticticalis</name>
    <name type="common">Beet webworm moth</name>
    <dbReference type="NCBI Taxonomy" id="481309"/>
    <lineage>
        <taxon>Eukaryota</taxon>
        <taxon>Metazoa</taxon>
        <taxon>Ecdysozoa</taxon>
        <taxon>Arthropoda</taxon>
        <taxon>Hexapoda</taxon>
        <taxon>Insecta</taxon>
        <taxon>Pterygota</taxon>
        <taxon>Neoptera</taxon>
        <taxon>Endopterygota</taxon>
        <taxon>Lepidoptera</taxon>
        <taxon>Glossata</taxon>
        <taxon>Ditrysia</taxon>
        <taxon>Pyraloidea</taxon>
        <taxon>Crambidae</taxon>
        <taxon>Pyraustinae</taxon>
        <taxon>Loxostege</taxon>
    </lineage>
</organism>
<reference evidence="2 3" key="1">
    <citation type="submission" date="2024-06" db="EMBL/GenBank/DDBJ databases">
        <title>A chromosome-level genome assembly of beet webworm, Loxostege sticticalis.</title>
        <authorList>
            <person name="Zhang Y."/>
        </authorList>
    </citation>
    <scope>NUCLEOTIDE SEQUENCE [LARGE SCALE GENOMIC DNA]</scope>
    <source>
        <strain evidence="2">AQ026</strain>
        <tissue evidence="2">Whole body</tissue>
    </source>
</reference>
<protein>
    <recommendedName>
        <fullName evidence="1">Transposable element P transposase-like RNase H C-terminal domain-containing protein</fullName>
    </recommendedName>
</protein>
<accession>A0ABR3HS23</accession>
<dbReference type="Proteomes" id="UP001549920">
    <property type="component" value="Unassembled WGS sequence"/>
</dbReference>
<proteinExistence type="predicted"/>
<evidence type="ECO:0000313" key="2">
    <source>
        <dbReference type="EMBL" id="KAL0879288.1"/>
    </source>
</evidence>
<dbReference type="InterPro" id="IPR048367">
    <property type="entry name" value="TNP-like_RNaseH_C"/>
</dbReference>
<keyword evidence="3" id="KW-1185">Reference proteome</keyword>
<dbReference type="EMBL" id="JBEUOH010000014">
    <property type="protein sequence ID" value="KAL0879288.1"/>
    <property type="molecule type" value="Genomic_DNA"/>
</dbReference>
<name>A0ABR3HS23_LOXSC</name>
<gene>
    <name evidence="2" type="ORF">ABMA27_003067</name>
</gene>
<comment type="caution">
    <text evidence="2">The sequence shown here is derived from an EMBL/GenBank/DDBJ whole genome shotgun (WGS) entry which is preliminary data.</text>
</comment>